<gene>
    <name evidence="4" type="ORF">DUPY_28950</name>
</gene>
<proteinExistence type="inferred from homology"/>
<accession>A0A1E7WJ64</accession>
<dbReference type="InterPro" id="IPR039298">
    <property type="entry name" value="ACOT13"/>
</dbReference>
<dbReference type="Proteomes" id="UP000175989">
    <property type="component" value="Unassembled WGS sequence"/>
</dbReference>
<sequence length="145" mass="15335">MHPEKMTGLELLQAAIDGKFPRPPMSDTVPMEITEAKAGYILGTARADERHINVMGGVHGGFAATILDSATGCAVHSMLEAGVGYGTTDLSVKMFRPVPKGETLVVEGKIINLSRSLGVSEGTLRTADGKLLAHATATCFILRRD</sequence>
<comment type="similarity">
    <text evidence="1">Belongs to the thioesterase PaaI family.</text>
</comment>
<dbReference type="EMBL" id="LROM01000090">
    <property type="protein sequence ID" value="OEZ98715.1"/>
    <property type="molecule type" value="Genomic_DNA"/>
</dbReference>
<protein>
    <submittedName>
        <fullName evidence="4">Thioesterase superfamily protein</fullName>
    </submittedName>
</protein>
<reference evidence="5" key="1">
    <citation type="journal article" date="2016" name="Front. Microbiol.">
        <title>Molecular Keys to the Janthinobacterium and Duganella spp. Interaction with the Plant Pathogen Fusarium graminearum.</title>
        <authorList>
            <person name="Haack F.S."/>
            <person name="Poehlein A."/>
            <person name="Kroger C."/>
            <person name="Voigt C.A."/>
            <person name="Piepenbring M."/>
            <person name="Bode H.B."/>
            <person name="Daniel R."/>
            <person name="Schafer W."/>
            <person name="Streit W.R."/>
        </authorList>
    </citation>
    <scope>NUCLEOTIDE SEQUENCE [LARGE SCALE GENOMIC DNA]</scope>
    <source>
        <strain evidence="5">T54</strain>
    </source>
</reference>
<comment type="caution">
    <text evidence="4">The sequence shown here is derived from an EMBL/GenBank/DDBJ whole genome shotgun (WGS) entry which is preliminary data.</text>
</comment>
<evidence type="ECO:0000313" key="5">
    <source>
        <dbReference type="Proteomes" id="UP000175989"/>
    </source>
</evidence>
<organism evidence="4 5">
    <name type="scientific">Duganella phyllosphaerae</name>
    <dbReference type="NCBI Taxonomy" id="762836"/>
    <lineage>
        <taxon>Bacteria</taxon>
        <taxon>Pseudomonadati</taxon>
        <taxon>Pseudomonadota</taxon>
        <taxon>Betaproteobacteria</taxon>
        <taxon>Burkholderiales</taxon>
        <taxon>Oxalobacteraceae</taxon>
        <taxon>Telluria group</taxon>
        <taxon>Duganella</taxon>
    </lineage>
</organism>
<dbReference type="InterPro" id="IPR029069">
    <property type="entry name" value="HotDog_dom_sf"/>
</dbReference>
<evidence type="ECO:0000313" key="4">
    <source>
        <dbReference type="EMBL" id="OEZ98715.1"/>
    </source>
</evidence>
<evidence type="ECO:0000259" key="3">
    <source>
        <dbReference type="Pfam" id="PF03061"/>
    </source>
</evidence>
<keyword evidence="5" id="KW-1185">Reference proteome</keyword>
<dbReference type="AlphaFoldDB" id="A0A1E7WJ64"/>
<feature type="domain" description="Thioesterase" evidence="3">
    <location>
        <begin position="55"/>
        <end position="132"/>
    </location>
</feature>
<dbReference type="GO" id="GO:0047617">
    <property type="term" value="F:fatty acyl-CoA hydrolase activity"/>
    <property type="evidence" value="ECO:0007669"/>
    <property type="project" value="InterPro"/>
</dbReference>
<dbReference type="PATRIC" id="fig|762836.4.peg.2984"/>
<dbReference type="PANTHER" id="PTHR21660:SF1">
    <property type="entry name" value="ACYL-COENZYME A THIOESTERASE 13"/>
    <property type="match status" value="1"/>
</dbReference>
<dbReference type="Pfam" id="PF03061">
    <property type="entry name" value="4HBT"/>
    <property type="match status" value="1"/>
</dbReference>
<dbReference type="RefSeq" id="WP_070249107.1">
    <property type="nucleotide sequence ID" value="NZ_LROM01000090.1"/>
</dbReference>
<dbReference type="PANTHER" id="PTHR21660">
    <property type="entry name" value="THIOESTERASE SUPERFAMILY MEMBER-RELATED"/>
    <property type="match status" value="1"/>
</dbReference>
<dbReference type="InterPro" id="IPR003736">
    <property type="entry name" value="PAAI_dom"/>
</dbReference>
<evidence type="ECO:0000256" key="1">
    <source>
        <dbReference type="ARBA" id="ARBA00008324"/>
    </source>
</evidence>
<dbReference type="SUPFAM" id="SSF54637">
    <property type="entry name" value="Thioesterase/thiol ester dehydrase-isomerase"/>
    <property type="match status" value="1"/>
</dbReference>
<dbReference type="Gene3D" id="3.10.129.10">
    <property type="entry name" value="Hotdog Thioesterase"/>
    <property type="match status" value="1"/>
</dbReference>
<dbReference type="OrthoDB" id="9813282at2"/>
<dbReference type="InterPro" id="IPR006683">
    <property type="entry name" value="Thioestr_dom"/>
</dbReference>
<dbReference type="CDD" id="cd03443">
    <property type="entry name" value="PaaI_thioesterase"/>
    <property type="match status" value="1"/>
</dbReference>
<dbReference type="NCBIfam" id="TIGR00369">
    <property type="entry name" value="unchar_dom_1"/>
    <property type="match status" value="1"/>
</dbReference>
<keyword evidence="2" id="KW-0378">Hydrolase</keyword>
<evidence type="ECO:0000256" key="2">
    <source>
        <dbReference type="ARBA" id="ARBA00022801"/>
    </source>
</evidence>
<name>A0A1E7WJ64_9BURK</name>